<organism evidence="1 3">
    <name type="scientific">Medicago truncatula</name>
    <name type="common">Barrel medic</name>
    <name type="synonym">Medicago tribuloides</name>
    <dbReference type="NCBI Taxonomy" id="3880"/>
    <lineage>
        <taxon>Eukaryota</taxon>
        <taxon>Viridiplantae</taxon>
        <taxon>Streptophyta</taxon>
        <taxon>Embryophyta</taxon>
        <taxon>Tracheophyta</taxon>
        <taxon>Spermatophyta</taxon>
        <taxon>Magnoliopsida</taxon>
        <taxon>eudicotyledons</taxon>
        <taxon>Gunneridae</taxon>
        <taxon>Pentapetalae</taxon>
        <taxon>rosids</taxon>
        <taxon>fabids</taxon>
        <taxon>Fabales</taxon>
        <taxon>Fabaceae</taxon>
        <taxon>Papilionoideae</taxon>
        <taxon>50 kb inversion clade</taxon>
        <taxon>NPAAA clade</taxon>
        <taxon>Hologalegina</taxon>
        <taxon>IRL clade</taxon>
        <taxon>Trifolieae</taxon>
        <taxon>Medicago</taxon>
    </lineage>
</organism>
<dbReference type="HOGENOM" id="CLU_3109406_0_0_1"/>
<protein>
    <submittedName>
        <fullName evidence="1 2">Uncharacterized protein</fullName>
    </submittedName>
</protein>
<keyword evidence="3" id="KW-1185">Reference proteome</keyword>
<sequence length="51" mass="5658">MRTSKPQESLVIDKNLWGERGSTSGSLSSYETYALANCATTPFDNRNSFII</sequence>
<reference evidence="1 3" key="1">
    <citation type="journal article" date="2011" name="Nature">
        <title>The Medicago genome provides insight into the evolution of rhizobial symbioses.</title>
        <authorList>
            <person name="Young N.D."/>
            <person name="Debelle F."/>
            <person name="Oldroyd G.E."/>
            <person name="Geurts R."/>
            <person name="Cannon S.B."/>
            <person name="Udvardi M.K."/>
            <person name="Benedito V.A."/>
            <person name="Mayer K.F."/>
            <person name="Gouzy J."/>
            <person name="Schoof H."/>
            <person name="Van de Peer Y."/>
            <person name="Proost S."/>
            <person name="Cook D.R."/>
            <person name="Meyers B.C."/>
            <person name="Spannagl M."/>
            <person name="Cheung F."/>
            <person name="De Mita S."/>
            <person name="Krishnakumar V."/>
            <person name="Gundlach H."/>
            <person name="Zhou S."/>
            <person name="Mudge J."/>
            <person name="Bharti A.K."/>
            <person name="Murray J.D."/>
            <person name="Naoumkina M.A."/>
            <person name="Rosen B."/>
            <person name="Silverstein K.A."/>
            <person name="Tang H."/>
            <person name="Rombauts S."/>
            <person name="Zhao P.X."/>
            <person name="Zhou P."/>
            <person name="Barbe V."/>
            <person name="Bardou P."/>
            <person name="Bechner M."/>
            <person name="Bellec A."/>
            <person name="Berger A."/>
            <person name="Berges H."/>
            <person name="Bidwell S."/>
            <person name="Bisseling T."/>
            <person name="Choisne N."/>
            <person name="Couloux A."/>
            <person name="Denny R."/>
            <person name="Deshpande S."/>
            <person name="Dai X."/>
            <person name="Doyle J.J."/>
            <person name="Dudez A.M."/>
            <person name="Farmer A.D."/>
            <person name="Fouteau S."/>
            <person name="Franken C."/>
            <person name="Gibelin C."/>
            <person name="Gish J."/>
            <person name="Goldstein S."/>
            <person name="Gonzalez A.J."/>
            <person name="Green P.J."/>
            <person name="Hallab A."/>
            <person name="Hartog M."/>
            <person name="Hua A."/>
            <person name="Humphray S.J."/>
            <person name="Jeong D.H."/>
            <person name="Jing Y."/>
            <person name="Jocker A."/>
            <person name="Kenton S.M."/>
            <person name="Kim D.J."/>
            <person name="Klee K."/>
            <person name="Lai H."/>
            <person name="Lang C."/>
            <person name="Lin S."/>
            <person name="Macmil S.L."/>
            <person name="Magdelenat G."/>
            <person name="Matthews L."/>
            <person name="McCorrison J."/>
            <person name="Monaghan E.L."/>
            <person name="Mun J.H."/>
            <person name="Najar F.Z."/>
            <person name="Nicholson C."/>
            <person name="Noirot C."/>
            <person name="O'Bleness M."/>
            <person name="Paule C.R."/>
            <person name="Poulain J."/>
            <person name="Prion F."/>
            <person name="Qin B."/>
            <person name="Qu C."/>
            <person name="Retzel E.F."/>
            <person name="Riddle C."/>
            <person name="Sallet E."/>
            <person name="Samain S."/>
            <person name="Samson N."/>
            <person name="Sanders I."/>
            <person name="Saurat O."/>
            <person name="Scarpelli C."/>
            <person name="Schiex T."/>
            <person name="Segurens B."/>
            <person name="Severin A.J."/>
            <person name="Sherrier D.J."/>
            <person name="Shi R."/>
            <person name="Sims S."/>
            <person name="Singer S.R."/>
            <person name="Sinharoy S."/>
            <person name="Sterck L."/>
            <person name="Viollet A."/>
            <person name="Wang B.B."/>
            <person name="Wang K."/>
            <person name="Wang M."/>
            <person name="Wang X."/>
            <person name="Warfsmann J."/>
            <person name="Weissenbach J."/>
            <person name="White D.D."/>
            <person name="White J.D."/>
            <person name="Wiley G.B."/>
            <person name="Wincker P."/>
            <person name="Xing Y."/>
            <person name="Yang L."/>
            <person name="Yao Z."/>
            <person name="Ying F."/>
            <person name="Zhai J."/>
            <person name="Zhou L."/>
            <person name="Zuber A."/>
            <person name="Denarie J."/>
            <person name="Dixon R.A."/>
            <person name="May G.D."/>
            <person name="Schwartz D.C."/>
            <person name="Rogers J."/>
            <person name="Quetier F."/>
            <person name="Town C.D."/>
            <person name="Roe B.A."/>
        </authorList>
    </citation>
    <scope>NUCLEOTIDE SEQUENCE [LARGE SCALE GENOMIC DNA]</scope>
    <source>
        <strain evidence="1">A17</strain>
        <strain evidence="2 3">cv. Jemalong A17</strain>
    </source>
</reference>
<evidence type="ECO:0000313" key="3">
    <source>
        <dbReference type="Proteomes" id="UP000002051"/>
    </source>
</evidence>
<gene>
    <name evidence="1" type="ordered locus">MTR_3g031670</name>
</gene>
<dbReference type="Proteomes" id="UP000002051">
    <property type="component" value="Chromosome 3"/>
</dbReference>
<reference evidence="1 3" key="2">
    <citation type="journal article" date="2014" name="BMC Genomics">
        <title>An improved genome release (version Mt4.0) for the model legume Medicago truncatula.</title>
        <authorList>
            <person name="Tang H."/>
            <person name="Krishnakumar V."/>
            <person name="Bidwell S."/>
            <person name="Rosen B."/>
            <person name="Chan A."/>
            <person name="Zhou S."/>
            <person name="Gentzbittel L."/>
            <person name="Childs K.L."/>
            <person name="Yandell M."/>
            <person name="Gundlach H."/>
            <person name="Mayer K.F."/>
            <person name="Schwartz D.C."/>
            <person name="Town C.D."/>
        </authorList>
    </citation>
    <scope>GENOME REANNOTATION</scope>
    <source>
        <strain evidence="2 3">cv. Jemalong A17</strain>
    </source>
</reference>
<dbReference type="EMBL" id="CM001219">
    <property type="protein sequence ID" value="AES69579.1"/>
    <property type="molecule type" value="Genomic_DNA"/>
</dbReference>
<proteinExistence type="predicted"/>
<accession>G7J0R1</accession>
<evidence type="ECO:0000313" key="1">
    <source>
        <dbReference type="EMBL" id="AES69579.1"/>
    </source>
</evidence>
<dbReference type="PaxDb" id="3880-AES69579"/>
<evidence type="ECO:0000313" key="2">
    <source>
        <dbReference type="EnsemblPlants" id="AES69579"/>
    </source>
</evidence>
<reference evidence="2" key="3">
    <citation type="submission" date="2015-04" db="UniProtKB">
        <authorList>
            <consortium name="EnsemblPlants"/>
        </authorList>
    </citation>
    <scope>IDENTIFICATION</scope>
    <source>
        <strain evidence="2">cv. Jemalong A17</strain>
    </source>
</reference>
<dbReference type="AlphaFoldDB" id="G7J0R1"/>
<name>G7J0R1_MEDTR</name>
<dbReference type="EnsemblPlants" id="AES69579">
    <property type="protein sequence ID" value="AES69579"/>
    <property type="gene ID" value="MTR_3g031670"/>
</dbReference>